<dbReference type="AlphaFoldDB" id="A0A0E9UG72"/>
<name>A0A0E9UG72_ANGAN</name>
<proteinExistence type="predicted"/>
<reference evidence="1" key="2">
    <citation type="journal article" date="2015" name="Fish Shellfish Immunol.">
        <title>Early steps in the European eel (Anguilla anguilla)-Vibrio vulnificus interaction in the gills: Role of the RtxA13 toxin.</title>
        <authorList>
            <person name="Callol A."/>
            <person name="Pajuelo D."/>
            <person name="Ebbesson L."/>
            <person name="Teles M."/>
            <person name="MacKenzie S."/>
            <person name="Amaro C."/>
        </authorList>
    </citation>
    <scope>NUCLEOTIDE SEQUENCE</scope>
</reference>
<reference evidence="1" key="1">
    <citation type="submission" date="2014-11" db="EMBL/GenBank/DDBJ databases">
        <authorList>
            <person name="Amaro Gonzalez C."/>
        </authorList>
    </citation>
    <scope>NUCLEOTIDE SEQUENCE</scope>
</reference>
<sequence>MSADSKRFHFQVVLNTDSAPLPNNRSYSG</sequence>
<evidence type="ECO:0000313" key="1">
    <source>
        <dbReference type="EMBL" id="JAH64859.1"/>
    </source>
</evidence>
<dbReference type="EMBL" id="GBXM01043718">
    <property type="protein sequence ID" value="JAH64859.1"/>
    <property type="molecule type" value="Transcribed_RNA"/>
</dbReference>
<accession>A0A0E9UG72</accession>
<organism evidence="1">
    <name type="scientific">Anguilla anguilla</name>
    <name type="common">European freshwater eel</name>
    <name type="synonym">Muraena anguilla</name>
    <dbReference type="NCBI Taxonomy" id="7936"/>
    <lineage>
        <taxon>Eukaryota</taxon>
        <taxon>Metazoa</taxon>
        <taxon>Chordata</taxon>
        <taxon>Craniata</taxon>
        <taxon>Vertebrata</taxon>
        <taxon>Euteleostomi</taxon>
        <taxon>Actinopterygii</taxon>
        <taxon>Neopterygii</taxon>
        <taxon>Teleostei</taxon>
        <taxon>Anguilliformes</taxon>
        <taxon>Anguillidae</taxon>
        <taxon>Anguilla</taxon>
    </lineage>
</organism>
<protein>
    <submittedName>
        <fullName evidence="1">Uncharacterized protein</fullName>
    </submittedName>
</protein>